<feature type="transmembrane region" description="Helical" evidence="8">
    <location>
        <begin position="175"/>
        <end position="200"/>
    </location>
</feature>
<accession>A0A4R6WU11</accession>
<feature type="transmembrane region" description="Helical" evidence="8">
    <location>
        <begin position="257"/>
        <end position="281"/>
    </location>
</feature>
<proteinExistence type="inferred from homology"/>
<comment type="subcellular location">
    <subcellularLocation>
        <location evidence="1">Cell membrane</location>
        <topology evidence="1">Multi-pass membrane protein</topology>
    </subcellularLocation>
</comment>
<dbReference type="EMBL" id="SNYW01000007">
    <property type="protein sequence ID" value="TDQ83279.1"/>
    <property type="molecule type" value="Genomic_DNA"/>
</dbReference>
<name>A0A4R6WU11_9PROT</name>
<keyword evidence="7 8" id="KW-0472">Membrane</keyword>
<dbReference type="GO" id="GO:0005886">
    <property type="term" value="C:plasma membrane"/>
    <property type="evidence" value="ECO:0007669"/>
    <property type="project" value="UniProtKB-SubCell"/>
</dbReference>
<gene>
    <name evidence="10" type="ORF">A8950_1565</name>
</gene>
<dbReference type="PANTHER" id="PTHR30294:SF47">
    <property type="entry name" value="INNER MEMBRANE TRANSPORT PERMEASE YHHJ"/>
    <property type="match status" value="1"/>
</dbReference>
<evidence type="ECO:0000256" key="6">
    <source>
        <dbReference type="ARBA" id="ARBA00022989"/>
    </source>
</evidence>
<evidence type="ECO:0000256" key="7">
    <source>
        <dbReference type="ARBA" id="ARBA00023136"/>
    </source>
</evidence>
<dbReference type="Pfam" id="PF12698">
    <property type="entry name" value="ABC2_membrane_3"/>
    <property type="match status" value="1"/>
</dbReference>
<reference evidence="10 11" key="1">
    <citation type="submission" date="2019-03" db="EMBL/GenBank/DDBJ databases">
        <title>Genomic Encyclopedia of Type Strains, Phase III (KMG-III): the genomes of soil and plant-associated and newly described type strains.</title>
        <authorList>
            <person name="Whitman W."/>
        </authorList>
    </citation>
    <scope>NUCLEOTIDE SEQUENCE [LARGE SCALE GENOMIC DNA]</scope>
    <source>
        <strain evidence="10 11">CGMCC 1.7660</strain>
    </source>
</reference>
<keyword evidence="6 8" id="KW-1133">Transmembrane helix</keyword>
<sequence>MRLWLRNVFRLGLKEMAALAKDPVLLGLMAFVFTVSVYTVAHGVRTEVRNAAIAVVDGDGSQLSRRIIEALQPPYFLRPLLIDRHEVDAGLDRALFTFALDLPPGMEADLLAGRTPIVGLAVDATAMTQAGIGTRYISEIVSRETDVFLGRHNVAESLPVELVIRAYFNPNLDSAWFMAVMQVVQNITILSIILVGAAVIRERERGTIEHLLVMPVTASEIAAAKIWANGLVILFAVALSLHFVVNLGLGIPVAGSRLLFLGSAAFYLFATTAMGILLATFANSMPQFALMAIPCFVVMNLLSGSTTPVESMPLFFQIVMKGLPSTHFVALSQAVLYRGAGIDVIWPQLALIAFQGSVFLALALARFKAMLARQA</sequence>
<keyword evidence="4" id="KW-1003">Cell membrane</keyword>
<feature type="domain" description="ABC transmembrane type-2" evidence="9">
    <location>
        <begin position="134"/>
        <end position="370"/>
    </location>
</feature>
<evidence type="ECO:0000256" key="2">
    <source>
        <dbReference type="ARBA" id="ARBA00007783"/>
    </source>
</evidence>
<feature type="transmembrane region" description="Helical" evidence="8">
    <location>
        <begin position="221"/>
        <end position="245"/>
    </location>
</feature>
<evidence type="ECO:0000313" key="10">
    <source>
        <dbReference type="EMBL" id="TDQ83279.1"/>
    </source>
</evidence>
<dbReference type="InterPro" id="IPR051449">
    <property type="entry name" value="ABC-2_transporter_component"/>
</dbReference>
<evidence type="ECO:0000256" key="1">
    <source>
        <dbReference type="ARBA" id="ARBA00004651"/>
    </source>
</evidence>
<feature type="transmembrane region" description="Helical" evidence="8">
    <location>
        <begin position="345"/>
        <end position="365"/>
    </location>
</feature>
<dbReference type="InterPro" id="IPR013525">
    <property type="entry name" value="ABC2_TM"/>
</dbReference>
<evidence type="ECO:0000256" key="5">
    <source>
        <dbReference type="ARBA" id="ARBA00022692"/>
    </source>
</evidence>
<keyword evidence="3" id="KW-0813">Transport</keyword>
<dbReference type="GO" id="GO:0140359">
    <property type="term" value="F:ABC-type transporter activity"/>
    <property type="evidence" value="ECO:0007669"/>
    <property type="project" value="InterPro"/>
</dbReference>
<evidence type="ECO:0000313" key="11">
    <source>
        <dbReference type="Proteomes" id="UP000295783"/>
    </source>
</evidence>
<keyword evidence="5 8" id="KW-0812">Transmembrane</keyword>
<evidence type="ECO:0000256" key="3">
    <source>
        <dbReference type="ARBA" id="ARBA00022448"/>
    </source>
</evidence>
<feature type="transmembrane region" description="Helical" evidence="8">
    <location>
        <begin position="288"/>
        <end position="306"/>
    </location>
</feature>
<dbReference type="InterPro" id="IPR047817">
    <property type="entry name" value="ABC2_TM_bact-type"/>
</dbReference>
<dbReference type="OrthoDB" id="9784671at2"/>
<keyword evidence="11" id="KW-1185">Reference proteome</keyword>
<organism evidence="10 11">
    <name type="scientific">Dongia mobilis</name>
    <dbReference type="NCBI Taxonomy" id="578943"/>
    <lineage>
        <taxon>Bacteria</taxon>
        <taxon>Pseudomonadati</taxon>
        <taxon>Pseudomonadota</taxon>
        <taxon>Alphaproteobacteria</taxon>
        <taxon>Rhodospirillales</taxon>
        <taxon>Dongiaceae</taxon>
        <taxon>Dongia</taxon>
    </lineage>
</organism>
<evidence type="ECO:0000256" key="8">
    <source>
        <dbReference type="SAM" id="Phobius"/>
    </source>
</evidence>
<dbReference type="RefSeq" id="WP_133613046.1">
    <property type="nucleotide sequence ID" value="NZ_SNYW01000007.1"/>
</dbReference>
<comment type="similarity">
    <text evidence="2">Belongs to the ABC-2 integral membrane protein family.</text>
</comment>
<protein>
    <submittedName>
        <fullName evidence="10">ABC-2 type transport system permease protein</fullName>
    </submittedName>
</protein>
<dbReference type="PANTHER" id="PTHR30294">
    <property type="entry name" value="MEMBRANE COMPONENT OF ABC TRANSPORTER YHHJ-RELATED"/>
    <property type="match status" value="1"/>
</dbReference>
<evidence type="ECO:0000256" key="4">
    <source>
        <dbReference type="ARBA" id="ARBA00022475"/>
    </source>
</evidence>
<comment type="caution">
    <text evidence="10">The sequence shown here is derived from an EMBL/GenBank/DDBJ whole genome shotgun (WGS) entry which is preliminary data.</text>
</comment>
<dbReference type="AlphaFoldDB" id="A0A4R6WU11"/>
<dbReference type="Proteomes" id="UP000295783">
    <property type="component" value="Unassembled WGS sequence"/>
</dbReference>
<feature type="transmembrane region" description="Helical" evidence="8">
    <location>
        <begin position="24"/>
        <end position="41"/>
    </location>
</feature>
<evidence type="ECO:0000259" key="9">
    <source>
        <dbReference type="PROSITE" id="PS51012"/>
    </source>
</evidence>
<dbReference type="PROSITE" id="PS51012">
    <property type="entry name" value="ABC_TM2"/>
    <property type="match status" value="1"/>
</dbReference>